<dbReference type="AlphaFoldDB" id="A0A5N5QHG7"/>
<dbReference type="OrthoDB" id="3200438at2759"/>
<proteinExistence type="predicted"/>
<feature type="region of interest" description="Disordered" evidence="1">
    <location>
        <begin position="51"/>
        <end position="79"/>
    </location>
</feature>
<evidence type="ECO:0000313" key="2">
    <source>
        <dbReference type="EMBL" id="KAB5590737.1"/>
    </source>
</evidence>
<evidence type="ECO:0000313" key="3">
    <source>
        <dbReference type="Proteomes" id="UP000383932"/>
    </source>
</evidence>
<organism evidence="2 3">
    <name type="scientific">Ceratobasidium theobromae</name>
    <dbReference type="NCBI Taxonomy" id="1582974"/>
    <lineage>
        <taxon>Eukaryota</taxon>
        <taxon>Fungi</taxon>
        <taxon>Dikarya</taxon>
        <taxon>Basidiomycota</taxon>
        <taxon>Agaricomycotina</taxon>
        <taxon>Agaricomycetes</taxon>
        <taxon>Cantharellales</taxon>
        <taxon>Ceratobasidiaceae</taxon>
        <taxon>Ceratobasidium</taxon>
    </lineage>
</organism>
<accession>A0A5N5QHG7</accession>
<name>A0A5N5QHG7_9AGAM</name>
<evidence type="ECO:0000256" key="1">
    <source>
        <dbReference type="SAM" id="MobiDB-lite"/>
    </source>
</evidence>
<reference evidence="2 3" key="1">
    <citation type="journal article" date="2019" name="Fungal Biol. Biotechnol.">
        <title>Draft genome sequence of fastidious pathogen Ceratobasidium theobromae, which causes vascular-streak dieback in Theobroma cacao.</title>
        <authorList>
            <person name="Ali S.S."/>
            <person name="Asman A."/>
            <person name="Shao J."/>
            <person name="Firmansyah A.P."/>
            <person name="Susilo A.W."/>
            <person name="Rosmana A."/>
            <person name="McMahon P."/>
            <person name="Junaid M."/>
            <person name="Guest D."/>
            <person name="Kheng T.Y."/>
            <person name="Meinhardt L.W."/>
            <person name="Bailey B.A."/>
        </authorList>
    </citation>
    <scope>NUCLEOTIDE SEQUENCE [LARGE SCALE GENOMIC DNA]</scope>
    <source>
        <strain evidence="2 3">CT2</strain>
    </source>
</reference>
<dbReference type="Proteomes" id="UP000383932">
    <property type="component" value="Unassembled WGS sequence"/>
</dbReference>
<feature type="region of interest" description="Disordered" evidence="1">
    <location>
        <begin position="1"/>
        <end position="24"/>
    </location>
</feature>
<comment type="caution">
    <text evidence="2">The sequence shown here is derived from an EMBL/GenBank/DDBJ whole genome shotgun (WGS) entry which is preliminary data.</text>
</comment>
<protein>
    <submittedName>
        <fullName evidence="2">Uncharacterized protein</fullName>
    </submittedName>
</protein>
<dbReference type="EMBL" id="SSOP01000148">
    <property type="protein sequence ID" value="KAB5590737.1"/>
    <property type="molecule type" value="Genomic_DNA"/>
</dbReference>
<keyword evidence="3" id="KW-1185">Reference proteome</keyword>
<gene>
    <name evidence="2" type="ORF">CTheo_5828</name>
</gene>
<sequence length="202" mass="22304">MGVRGGKNEGQPKGNGLLSHISTDHVPVPRDVTCEAPTRVLAMDAMDIIPQRQFSGRKRSRGDEQCERPKKRSATQVRDRPPCVALELPVIQQLQAATLELNMEGEVELMMMDEPQRQRQTSRSYPRQSFPPPFDLVGTPAPDLGQMPPSISAPATQIVPISAEISTQSHASSGTKRRFAIGPRSDCRRCMTGEPGHYGHWL</sequence>